<dbReference type="SMART" id="SM00478">
    <property type="entry name" value="ENDO3c"/>
    <property type="match status" value="1"/>
</dbReference>
<dbReference type="GO" id="GO:0034039">
    <property type="term" value="F:8-oxo-7,8-dihydroguanine DNA N-glycosylase activity"/>
    <property type="evidence" value="ECO:0007669"/>
    <property type="project" value="TreeGrafter"/>
</dbReference>
<dbReference type="STRING" id="399736.SAMN04489720_0496"/>
<dbReference type="InterPro" id="IPR003651">
    <property type="entry name" value="Endonuclease3_FeS-loop_motif"/>
</dbReference>
<keyword evidence="8" id="KW-0227">DNA damage</keyword>
<dbReference type="EMBL" id="LT629695">
    <property type="protein sequence ID" value="SDH23409.1"/>
    <property type="molecule type" value="Genomic_DNA"/>
</dbReference>
<dbReference type="Pfam" id="PF00633">
    <property type="entry name" value="HHH"/>
    <property type="match status" value="1"/>
</dbReference>
<dbReference type="InterPro" id="IPR023170">
    <property type="entry name" value="HhH_base_excis_C"/>
</dbReference>
<evidence type="ECO:0000259" key="14">
    <source>
        <dbReference type="SMART" id="SM00478"/>
    </source>
</evidence>
<dbReference type="FunFam" id="1.10.340.30:FF:000003">
    <property type="entry name" value="A/G-specific adenine glycosylase"/>
    <property type="match status" value="1"/>
</dbReference>
<dbReference type="SMART" id="SM00525">
    <property type="entry name" value="FES"/>
    <property type="match status" value="1"/>
</dbReference>
<keyword evidence="16" id="KW-1185">Reference proteome</keyword>
<evidence type="ECO:0000256" key="11">
    <source>
        <dbReference type="ARBA" id="ARBA00023014"/>
    </source>
</evidence>
<evidence type="ECO:0000256" key="12">
    <source>
        <dbReference type="ARBA" id="ARBA00023204"/>
    </source>
</evidence>
<dbReference type="GO" id="GO:0035485">
    <property type="term" value="F:adenine/guanine mispair binding"/>
    <property type="evidence" value="ECO:0007669"/>
    <property type="project" value="TreeGrafter"/>
</dbReference>
<keyword evidence="13" id="KW-0326">Glycosidase</keyword>
<reference evidence="16" key="1">
    <citation type="submission" date="2016-10" db="EMBL/GenBank/DDBJ databases">
        <authorList>
            <person name="Varghese N."/>
            <person name="Submissions S."/>
        </authorList>
    </citation>
    <scope>NUCLEOTIDE SEQUENCE [LARGE SCALE GENOMIC DNA]</scope>
    <source>
        <strain evidence="16">DSM 22002</strain>
    </source>
</reference>
<dbReference type="GO" id="GO:0032357">
    <property type="term" value="F:oxidized purine DNA binding"/>
    <property type="evidence" value="ECO:0007669"/>
    <property type="project" value="TreeGrafter"/>
</dbReference>
<evidence type="ECO:0000256" key="3">
    <source>
        <dbReference type="ARBA" id="ARBA00008343"/>
    </source>
</evidence>
<organism evidence="15 16">
    <name type="scientific">Agrococcus jejuensis</name>
    <dbReference type="NCBI Taxonomy" id="399736"/>
    <lineage>
        <taxon>Bacteria</taxon>
        <taxon>Bacillati</taxon>
        <taxon>Actinomycetota</taxon>
        <taxon>Actinomycetes</taxon>
        <taxon>Micrococcales</taxon>
        <taxon>Microbacteriaceae</taxon>
        <taxon>Agrococcus</taxon>
    </lineage>
</organism>
<dbReference type="CDD" id="cd00056">
    <property type="entry name" value="ENDO3c"/>
    <property type="match status" value="1"/>
</dbReference>
<dbReference type="Proteomes" id="UP000198822">
    <property type="component" value="Chromosome I"/>
</dbReference>
<keyword evidence="10" id="KW-0408">Iron</keyword>
<dbReference type="EC" id="3.2.2.31" evidence="4"/>
<keyword evidence="7" id="KW-0479">Metal-binding</keyword>
<evidence type="ECO:0000256" key="10">
    <source>
        <dbReference type="ARBA" id="ARBA00023004"/>
    </source>
</evidence>
<keyword evidence="12" id="KW-0234">DNA repair</keyword>
<evidence type="ECO:0000313" key="16">
    <source>
        <dbReference type="Proteomes" id="UP000198822"/>
    </source>
</evidence>
<dbReference type="GO" id="GO:0046872">
    <property type="term" value="F:metal ion binding"/>
    <property type="evidence" value="ECO:0007669"/>
    <property type="project" value="UniProtKB-KW"/>
</dbReference>
<dbReference type="AlphaFoldDB" id="A0A1G8AR55"/>
<dbReference type="OrthoDB" id="9802365at2"/>
<evidence type="ECO:0000256" key="4">
    <source>
        <dbReference type="ARBA" id="ARBA00012045"/>
    </source>
</evidence>
<dbReference type="Pfam" id="PF10576">
    <property type="entry name" value="EndIII_4Fe-2S"/>
    <property type="match status" value="1"/>
</dbReference>
<name>A0A1G8AR55_9MICO</name>
<feature type="domain" description="HhH-GPD" evidence="14">
    <location>
        <begin position="39"/>
        <end position="190"/>
    </location>
</feature>
<dbReference type="InterPro" id="IPR003265">
    <property type="entry name" value="HhH-GPD_domain"/>
</dbReference>
<accession>A0A1G8AR55</accession>
<comment type="similarity">
    <text evidence="3">Belongs to the Nth/MutY family.</text>
</comment>
<dbReference type="PANTHER" id="PTHR42944">
    <property type="entry name" value="ADENINE DNA GLYCOSYLASE"/>
    <property type="match status" value="1"/>
</dbReference>
<dbReference type="Pfam" id="PF00730">
    <property type="entry name" value="HhH-GPD"/>
    <property type="match status" value="1"/>
</dbReference>
<dbReference type="GO" id="GO:0006298">
    <property type="term" value="P:mismatch repair"/>
    <property type="evidence" value="ECO:0007669"/>
    <property type="project" value="TreeGrafter"/>
</dbReference>
<comment type="cofactor">
    <cofactor evidence="2">
        <name>[4Fe-4S] cluster</name>
        <dbReference type="ChEBI" id="CHEBI:49883"/>
    </cofactor>
</comment>
<sequence>MDADLLHARLAPWYAEHRRDLPWREPGFTAWGTLVSEIMLQQTQVARVRTAIVEWLDRWPTPADLADAPTHEVLRAWGTLGYPRRALRLQDAARAIVERHGGVVPDDVAQLLALPGIGDYTARAVAVFHFQQRHPVVDTNVRRVVARAVQGQGDAGPAARADLARVEALLPDDVAEAGTVSIALMELGALVCTARAPRCDECPLVGDCAWVAAGKPAYEGRRAPRQAAFAGSDRQTRGTVLRALRGVDVPLTLAELAPLWPDAEQLSRAIASLADDGLVVVEGEAVRLPH</sequence>
<protein>
    <recommendedName>
        <fullName evidence="5">Adenine DNA glycosylase</fullName>
        <ecNumber evidence="4">3.2.2.31</ecNumber>
    </recommendedName>
</protein>
<evidence type="ECO:0000256" key="5">
    <source>
        <dbReference type="ARBA" id="ARBA00022023"/>
    </source>
</evidence>
<dbReference type="InterPro" id="IPR000445">
    <property type="entry name" value="HhH_motif"/>
</dbReference>
<dbReference type="PANTHER" id="PTHR42944:SF1">
    <property type="entry name" value="ADENINE DNA GLYCOSYLASE"/>
    <property type="match status" value="1"/>
</dbReference>
<dbReference type="Gene3D" id="1.10.1670.10">
    <property type="entry name" value="Helix-hairpin-Helix base-excision DNA repair enzymes (C-terminal)"/>
    <property type="match status" value="1"/>
</dbReference>
<dbReference type="RefSeq" id="WP_092502128.1">
    <property type="nucleotide sequence ID" value="NZ_LT629695.1"/>
</dbReference>
<dbReference type="GO" id="GO:0000701">
    <property type="term" value="F:purine-specific mismatch base pair DNA N-glycosylase activity"/>
    <property type="evidence" value="ECO:0007669"/>
    <property type="project" value="UniProtKB-EC"/>
</dbReference>
<evidence type="ECO:0000256" key="6">
    <source>
        <dbReference type="ARBA" id="ARBA00022485"/>
    </source>
</evidence>
<evidence type="ECO:0000256" key="9">
    <source>
        <dbReference type="ARBA" id="ARBA00022801"/>
    </source>
</evidence>
<dbReference type="InterPro" id="IPR011257">
    <property type="entry name" value="DNA_glycosylase"/>
</dbReference>
<dbReference type="Gene3D" id="1.10.340.30">
    <property type="entry name" value="Hypothetical protein, domain 2"/>
    <property type="match status" value="1"/>
</dbReference>
<evidence type="ECO:0000256" key="2">
    <source>
        <dbReference type="ARBA" id="ARBA00001966"/>
    </source>
</evidence>
<dbReference type="InterPro" id="IPR044298">
    <property type="entry name" value="MIG/MutY"/>
</dbReference>
<evidence type="ECO:0000256" key="1">
    <source>
        <dbReference type="ARBA" id="ARBA00000843"/>
    </source>
</evidence>
<proteinExistence type="inferred from homology"/>
<evidence type="ECO:0000256" key="8">
    <source>
        <dbReference type="ARBA" id="ARBA00022763"/>
    </source>
</evidence>
<gene>
    <name evidence="15" type="ORF">SAMN04489720_0496</name>
</gene>
<dbReference type="GO" id="GO:0051539">
    <property type="term" value="F:4 iron, 4 sulfur cluster binding"/>
    <property type="evidence" value="ECO:0007669"/>
    <property type="project" value="UniProtKB-KW"/>
</dbReference>
<evidence type="ECO:0000313" key="15">
    <source>
        <dbReference type="EMBL" id="SDH23409.1"/>
    </source>
</evidence>
<evidence type="ECO:0000256" key="7">
    <source>
        <dbReference type="ARBA" id="ARBA00022723"/>
    </source>
</evidence>
<keyword evidence="6" id="KW-0004">4Fe-4S</keyword>
<dbReference type="SUPFAM" id="SSF48150">
    <property type="entry name" value="DNA-glycosylase"/>
    <property type="match status" value="1"/>
</dbReference>
<evidence type="ECO:0000256" key="13">
    <source>
        <dbReference type="ARBA" id="ARBA00023295"/>
    </source>
</evidence>
<comment type="catalytic activity">
    <reaction evidence="1">
        <text>Hydrolyzes free adenine bases from 7,8-dihydro-8-oxoguanine:adenine mismatched double-stranded DNA, leaving an apurinic site.</text>
        <dbReference type="EC" id="3.2.2.31"/>
    </reaction>
</comment>
<keyword evidence="11" id="KW-0411">Iron-sulfur</keyword>
<dbReference type="GO" id="GO:0006284">
    <property type="term" value="P:base-excision repair"/>
    <property type="evidence" value="ECO:0007669"/>
    <property type="project" value="InterPro"/>
</dbReference>
<keyword evidence="9" id="KW-0378">Hydrolase</keyword>